<feature type="chain" id="PRO_5045839955" evidence="1">
    <location>
        <begin position="27"/>
        <end position="162"/>
    </location>
</feature>
<feature type="signal peptide" evidence="1">
    <location>
        <begin position="1"/>
        <end position="26"/>
    </location>
</feature>
<dbReference type="RefSeq" id="WP_267569185.1">
    <property type="nucleotide sequence ID" value="NZ_JAPNTZ010000021.1"/>
</dbReference>
<accession>A0ABT4BDM0</accession>
<proteinExistence type="predicted"/>
<protein>
    <submittedName>
        <fullName evidence="2">Uncharacterized protein</fullName>
    </submittedName>
</protein>
<gene>
    <name evidence="2" type="ORF">OWR29_41960</name>
</gene>
<name>A0ABT4BDM0_9ACTN</name>
<organism evidence="2 3">
    <name type="scientific">Paractinoplanes pyxinae</name>
    <dbReference type="NCBI Taxonomy" id="2997416"/>
    <lineage>
        <taxon>Bacteria</taxon>
        <taxon>Bacillati</taxon>
        <taxon>Actinomycetota</taxon>
        <taxon>Actinomycetes</taxon>
        <taxon>Micromonosporales</taxon>
        <taxon>Micromonosporaceae</taxon>
        <taxon>Paractinoplanes</taxon>
    </lineage>
</organism>
<dbReference type="EMBL" id="JAPNTZ010000021">
    <property type="protein sequence ID" value="MCY1144604.1"/>
    <property type="molecule type" value="Genomic_DNA"/>
</dbReference>
<dbReference type="Proteomes" id="UP001151002">
    <property type="component" value="Unassembled WGS sequence"/>
</dbReference>
<comment type="caution">
    <text evidence="2">The sequence shown here is derived from an EMBL/GenBank/DDBJ whole genome shotgun (WGS) entry which is preliminary data.</text>
</comment>
<reference evidence="2" key="1">
    <citation type="submission" date="2022-11" db="EMBL/GenBank/DDBJ databases">
        <authorList>
            <person name="Somphong A."/>
            <person name="Phongsopitanun W."/>
        </authorList>
    </citation>
    <scope>NUCLEOTIDE SEQUENCE</scope>
    <source>
        <strain evidence="2">Pm04-4</strain>
    </source>
</reference>
<evidence type="ECO:0000313" key="2">
    <source>
        <dbReference type="EMBL" id="MCY1144604.1"/>
    </source>
</evidence>
<keyword evidence="1" id="KW-0732">Signal</keyword>
<keyword evidence="3" id="KW-1185">Reference proteome</keyword>
<evidence type="ECO:0000313" key="3">
    <source>
        <dbReference type="Proteomes" id="UP001151002"/>
    </source>
</evidence>
<sequence>MSTGRRIGFAAAVLAASMSIATVVTATPALAVHQAAGSDTSDARKRVKGPRPVTRTLQAVEANEPQWVRVRWKTDRRICDARVVVWADDDVEITYPGDREFTSFSRGDSLGRGGTDFTAIRVEANYDRDSWALLEATISYTDCSRDSRTWSSDTTLMLPVRS</sequence>
<evidence type="ECO:0000256" key="1">
    <source>
        <dbReference type="SAM" id="SignalP"/>
    </source>
</evidence>